<feature type="transmembrane region" description="Helical" evidence="13">
    <location>
        <begin position="157"/>
        <end position="180"/>
    </location>
</feature>
<feature type="transmembrane region" description="Helical" evidence="13">
    <location>
        <begin position="12"/>
        <end position="36"/>
    </location>
</feature>
<dbReference type="Gene3D" id="3.30.565.10">
    <property type="entry name" value="Histidine kinase-like ATPase, C-terminal domain"/>
    <property type="match status" value="1"/>
</dbReference>
<dbReference type="SMART" id="SM00388">
    <property type="entry name" value="HisKA"/>
    <property type="match status" value="1"/>
</dbReference>
<evidence type="ECO:0000256" key="13">
    <source>
        <dbReference type="SAM" id="Phobius"/>
    </source>
</evidence>
<evidence type="ECO:0000256" key="3">
    <source>
        <dbReference type="ARBA" id="ARBA00012438"/>
    </source>
</evidence>
<dbReference type="Gene3D" id="6.10.340.10">
    <property type="match status" value="1"/>
</dbReference>
<dbReference type="Pfam" id="PF02518">
    <property type="entry name" value="HATPase_c"/>
    <property type="match status" value="1"/>
</dbReference>
<sequence>MIKLGRRGIAFKISLVTGGLLIVCTVFMFTVFYFMLPNFYHQYKINSLNAALDRLIDDSAELTLQEAKPELNDFTQKHNVWVGIQDEYNRYVYFPSVFNQESESEYGDTTAVPMRRIDITAPIDNTYPVNRPIVFQDGSYNLNVIASLQPINEASQAILLFAPYMIVLVLIISALGAIAYSRFITRPLISLNQVARKMASLEFDAAGDIRSEDELGELSRNLNRLSRNLQETMSQLKDTNAQLSVEIRKERELEEKRREFIATISHELKTPITAVMGQIEGMIHKIGVYKDRDKYLHRSYTVMQEMEKLVHELLELSKLEAAESSRRRENVDLSEVVKFCLHQLEYARVEKKIDTVIDIEEGVQIRADAKLLSKALMNVIQNAIQYVEPGGKVQVRLEQIEHYIRLYVLNSGEPIPEEQLQRIFDPFHRVEKSRNRHTGGSGLGLYIVKKVLEAHAATYSVSNTNQGVSFVISFPREDCR</sequence>
<dbReference type="GO" id="GO:0004721">
    <property type="term" value="F:phosphoprotein phosphatase activity"/>
    <property type="evidence" value="ECO:0007669"/>
    <property type="project" value="TreeGrafter"/>
</dbReference>
<dbReference type="SMART" id="SM00304">
    <property type="entry name" value="HAMP"/>
    <property type="match status" value="1"/>
</dbReference>
<dbReference type="Gene3D" id="1.10.287.130">
    <property type="match status" value="1"/>
</dbReference>
<dbReference type="PROSITE" id="PS50109">
    <property type="entry name" value="HIS_KIN"/>
    <property type="match status" value="1"/>
</dbReference>
<dbReference type="RefSeq" id="WP_116062509.1">
    <property type="nucleotide sequence ID" value="NZ_QRDZ01000017.1"/>
</dbReference>
<comment type="subcellular location">
    <subcellularLocation>
        <location evidence="2">Cell membrane</location>
        <topology evidence="2">Multi-pass membrane protein</topology>
    </subcellularLocation>
</comment>
<evidence type="ECO:0000256" key="7">
    <source>
        <dbReference type="ARBA" id="ARBA00022741"/>
    </source>
</evidence>
<dbReference type="GO" id="GO:0000155">
    <property type="term" value="F:phosphorelay sensor kinase activity"/>
    <property type="evidence" value="ECO:0007669"/>
    <property type="project" value="InterPro"/>
</dbReference>
<dbReference type="SUPFAM" id="SSF47384">
    <property type="entry name" value="Homodimeric domain of signal transducing histidine kinase"/>
    <property type="match status" value="1"/>
</dbReference>
<dbReference type="EMBL" id="QRDZ01000017">
    <property type="protein sequence ID" value="RED75086.1"/>
    <property type="molecule type" value="Genomic_DNA"/>
</dbReference>
<dbReference type="PROSITE" id="PS50885">
    <property type="entry name" value="HAMP"/>
    <property type="match status" value="1"/>
</dbReference>
<dbReference type="FunFam" id="3.30.565.10:FF:000006">
    <property type="entry name" value="Sensor histidine kinase WalK"/>
    <property type="match status" value="1"/>
</dbReference>
<keyword evidence="5" id="KW-0597">Phosphoprotein</keyword>
<proteinExistence type="predicted"/>
<dbReference type="InterPro" id="IPR003660">
    <property type="entry name" value="HAMP_dom"/>
</dbReference>
<evidence type="ECO:0000256" key="1">
    <source>
        <dbReference type="ARBA" id="ARBA00000085"/>
    </source>
</evidence>
<dbReference type="InterPro" id="IPR003594">
    <property type="entry name" value="HATPase_dom"/>
</dbReference>
<evidence type="ECO:0000259" key="15">
    <source>
        <dbReference type="PROSITE" id="PS50885"/>
    </source>
</evidence>
<gene>
    <name evidence="16" type="ORF">DFP98_11758</name>
</gene>
<evidence type="ECO:0000256" key="5">
    <source>
        <dbReference type="ARBA" id="ARBA00022553"/>
    </source>
</evidence>
<keyword evidence="8 16" id="KW-0418">Kinase</keyword>
<evidence type="ECO:0000256" key="11">
    <source>
        <dbReference type="ARBA" id="ARBA00023136"/>
    </source>
</evidence>
<comment type="catalytic activity">
    <reaction evidence="1">
        <text>ATP + protein L-histidine = ADP + protein N-phospho-L-histidine.</text>
        <dbReference type="EC" id="2.7.13.3"/>
    </reaction>
</comment>
<dbReference type="InterPro" id="IPR036890">
    <property type="entry name" value="HATPase_C_sf"/>
</dbReference>
<organism evidence="16 17">
    <name type="scientific">Cohnella phaseoli</name>
    <dbReference type="NCBI Taxonomy" id="456490"/>
    <lineage>
        <taxon>Bacteria</taxon>
        <taxon>Bacillati</taxon>
        <taxon>Bacillota</taxon>
        <taxon>Bacilli</taxon>
        <taxon>Bacillales</taxon>
        <taxon>Paenibacillaceae</taxon>
        <taxon>Cohnella</taxon>
    </lineage>
</organism>
<evidence type="ECO:0000313" key="16">
    <source>
        <dbReference type="EMBL" id="RED75086.1"/>
    </source>
</evidence>
<dbReference type="FunFam" id="1.10.287.130:FF:000001">
    <property type="entry name" value="Two-component sensor histidine kinase"/>
    <property type="match status" value="1"/>
</dbReference>
<feature type="domain" description="HAMP" evidence="15">
    <location>
        <begin position="182"/>
        <end position="234"/>
    </location>
</feature>
<evidence type="ECO:0000259" key="14">
    <source>
        <dbReference type="PROSITE" id="PS50109"/>
    </source>
</evidence>
<name>A0A3D9JNQ6_9BACL</name>
<dbReference type="CDD" id="cd06225">
    <property type="entry name" value="HAMP"/>
    <property type="match status" value="1"/>
</dbReference>
<dbReference type="InterPro" id="IPR005467">
    <property type="entry name" value="His_kinase_dom"/>
</dbReference>
<dbReference type="InterPro" id="IPR004358">
    <property type="entry name" value="Sig_transdc_His_kin-like_C"/>
</dbReference>
<dbReference type="SUPFAM" id="SSF158472">
    <property type="entry name" value="HAMP domain-like"/>
    <property type="match status" value="1"/>
</dbReference>
<dbReference type="InterPro" id="IPR036097">
    <property type="entry name" value="HisK_dim/P_sf"/>
</dbReference>
<evidence type="ECO:0000256" key="10">
    <source>
        <dbReference type="ARBA" id="ARBA00023012"/>
    </source>
</evidence>
<keyword evidence="12" id="KW-0175">Coiled coil</keyword>
<dbReference type="PANTHER" id="PTHR45453:SF3">
    <property type="entry name" value="HISTIDINE KINASE"/>
    <property type="match status" value="1"/>
</dbReference>
<dbReference type="PANTHER" id="PTHR45453">
    <property type="entry name" value="PHOSPHATE REGULON SENSOR PROTEIN PHOR"/>
    <property type="match status" value="1"/>
</dbReference>
<evidence type="ECO:0000256" key="6">
    <source>
        <dbReference type="ARBA" id="ARBA00022679"/>
    </source>
</evidence>
<evidence type="ECO:0000256" key="9">
    <source>
        <dbReference type="ARBA" id="ARBA00022840"/>
    </source>
</evidence>
<dbReference type="CDD" id="cd00082">
    <property type="entry name" value="HisKA"/>
    <property type="match status" value="1"/>
</dbReference>
<accession>A0A3D9JNQ6</accession>
<dbReference type="PRINTS" id="PR00344">
    <property type="entry name" value="BCTRLSENSOR"/>
</dbReference>
<evidence type="ECO:0000256" key="12">
    <source>
        <dbReference type="SAM" id="Coils"/>
    </source>
</evidence>
<dbReference type="InterPro" id="IPR003661">
    <property type="entry name" value="HisK_dim/P_dom"/>
</dbReference>
<dbReference type="EC" id="2.7.13.3" evidence="3"/>
<keyword evidence="17" id="KW-1185">Reference proteome</keyword>
<keyword evidence="10" id="KW-0902">Two-component regulatory system</keyword>
<keyword evidence="9" id="KW-0067">ATP-binding</keyword>
<dbReference type="GO" id="GO:0005524">
    <property type="term" value="F:ATP binding"/>
    <property type="evidence" value="ECO:0007669"/>
    <property type="project" value="UniProtKB-KW"/>
</dbReference>
<reference evidence="16 17" key="1">
    <citation type="submission" date="2018-07" db="EMBL/GenBank/DDBJ databases">
        <title>Genomic Encyclopedia of Type Strains, Phase III (KMG-III): the genomes of soil and plant-associated and newly described type strains.</title>
        <authorList>
            <person name="Whitman W."/>
        </authorList>
    </citation>
    <scope>NUCLEOTIDE SEQUENCE [LARGE SCALE GENOMIC DNA]</scope>
    <source>
        <strain evidence="16 17">CECT 7287</strain>
    </source>
</reference>
<dbReference type="GO" id="GO:0005886">
    <property type="term" value="C:plasma membrane"/>
    <property type="evidence" value="ECO:0007669"/>
    <property type="project" value="UniProtKB-SubCell"/>
</dbReference>
<dbReference type="SUPFAM" id="SSF55874">
    <property type="entry name" value="ATPase domain of HSP90 chaperone/DNA topoisomerase II/histidine kinase"/>
    <property type="match status" value="1"/>
</dbReference>
<evidence type="ECO:0000256" key="4">
    <source>
        <dbReference type="ARBA" id="ARBA00022475"/>
    </source>
</evidence>
<keyword evidence="4" id="KW-1003">Cell membrane</keyword>
<feature type="coiled-coil region" evidence="12">
    <location>
        <begin position="215"/>
        <end position="256"/>
    </location>
</feature>
<evidence type="ECO:0000313" key="17">
    <source>
        <dbReference type="Proteomes" id="UP000256977"/>
    </source>
</evidence>
<dbReference type="Pfam" id="PF00672">
    <property type="entry name" value="HAMP"/>
    <property type="match status" value="1"/>
</dbReference>
<dbReference type="GO" id="GO:0016036">
    <property type="term" value="P:cellular response to phosphate starvation"/>
    <property type="evidence" value="ECO:0007669"/>
    <property type="project" value="TreeGrafter"/>
</dbReference>
<evidence type="ECO:0000256" key="2">
    <source>
        <dbReference type="ARBA" id="ARBA00004651"/>
    </source>
</evidence>
<comment type="caution">
    <text evidence="16">The sequence shown here is derived from an EMBL/GenBank/DDBJ whole genome shotgun (WGS) entry which is preliminary data.</text>
</comment>
<dbReference type="SMART" id="SM00387">
    <property type="entry name" value="HATPase_c"/>
    <property type="match status" value="1"/>
</dbReference>
<keyword evidence="7" id="KW-0547">Nucleotide-binding</keyword>
<feature type="domain" description="Histidine kinase" evidence="14">
    <location>
        <begin position="263"/>
        <end position="478"/>
    </location>
</feature>
<dbReference type="InterPro" id="IPR050351">
    <property type="entry name" value="BphY/WalK/GraS-like"/>
</dbReference>
<dbReference type="OrthoDB" id="9813151at2"/>
<keyword evidence="11 13" id="KW-0472">Membrane</keyword>
<keyword evidence="6" id="KW-0808">Transferase</keyword>
<dbReference type="AlphaFoldDB" id="A0A3D9JNQ6"/>
<evidence type="ECO:0000256" key="8">
    <source>
        <dbReference type="ARBA" id="ARBA00022777"/>
    </source>
</evidence>
<dbReference type="Proteomes" id="UP000256977">
    <property type="component" value="Unassembled WGS sequence"/>
</dbReference>
<protein>
    <recommendedName>
        <fullName evidence="3">histidine kinase</fullName>
        <ecNumber evidence="3">2.7.13.3</ecNumber>
    </recommendedName>
</protein>
<keyword evidence="13" id="KW-1133">Transmembrane helix</keyword>
<keyword evidence="13" id="KW-0812">Transmembrane</keyword>
<dbReference type="Pfam" id="PF00512">
    <property type="entry name" value="HisKA"/>
    <property type="match status" value="1"/>
</dbReference>